<dbReference type="Gene3D" id="1.10.10.10">
    <property type="entry name" value="Winged helix-like DNA-binding domain superfamily/Winged helix DNA-binding domain"/>
    <property type="match status" value="1"/>
</dbReference>
<dbReference type="Proteomes" id="UP000246635">
    <property type="component" value="Unassembled WGS sequence"/>
</dbReference>
<proteinExistence type="predicted"/>
<name>A0A2V2YL49_9BACL</name>
<dbReference type="PANTHER" id="PTHR43537">
    <property type="entry name" value="TRANSCRIPTIONAL REGULATOR, GNTR FAMILY"/>
    <property type="match status" value="1"/>
</dbReference>
<organism evidence="5 6">
    <name type="scientific">Paenibacillus cellulosilyticus</name>
    <dbReference type="NCBI Taxonomy" id="375489"/>
    <lineage>
        <taxon>Bacteria</taxon>
        <taxon>Bacillati</taxon>
        <taxon>Bacillota</taxon>
        <taxon>Bacilli</taxon>
        <taxon>Bacillales</taxon>
        <taxon>Paenibacillaceae</taxon>
        <taxon>Paenibacillus</taxon>
    </lineage>
</organism>
<dbReference type="InterPro" id="IPR011711">
    <property type="entry name" value="GntR_C"/>
</dbReference>
<reference evidence="5 6" key="1">
    <citation type="submission" date="2018-05" db="EMBL/GenBank/DDBJ databases">
        <title>Genomic Encyclopedia of Type Strains, Phase III (KMG-III): the genomes of soil and plant-associated and newly described type strains.</title>
        <authorList>
            <person name="Whitman W."/>
        </authorList>
    </citation>
    <scope>NUCLEOTIDE SEQUENCE [LARGE SCALE GENOMIC DNA]</scope>
    <source>
        <strain evidence="5 6">CECT 5696</strain>
    </source>
</reference>
<dbReference type="InterPro" id="IPR008920">
    <property type="entry name" value="TF_FadR/GntR_C"/>
</dbReference>
<dbReference type="Pfam" id="PF07729">
    <property type="entry name" value="FCD"/>
    <property type="match status" value="1"/>
</dbReference>
<dbReference type="PRINTS" id="PR00035">
    <property type="entry name" value="HTHGNTR"/>
</dbReference>
<dbReference type="SUPFAM" id="SSF48008">
    <property type="entry name" value="GntR ligand-binding domain-like"/>
    <property type="match status" value="1"/>
</dbReference>
<dbReference type="PANTHER" id="PTHR43537:SF5">
    <property type="entry name" value="UXU OPERON TRANSCRIPTIONAL REGULATOR"/>
    <property type="match status" value="1"/>
</dbReference>
<dbReference type="SMART" id="SM00345">
    <property type="entry name" value="HTH_GNTR"/>
    <property type="match status" value="1"/>
</dbReference>
<evidence type="ECO:0000256" key="3">
    <source>
        <dbReference type="ARBA" id="ARBA00023163"/>
    </source>
</evidence>
<keyword evidence="1" id="KW-0805">Transcription regulation</keyword>
<dbReference type="InterPro" id="IPR036390">
    <property type="entry name" value="WH_DNA-bd_sf"/>
</dbReference>
<dbReference type="EMBL" id="QGTQ01000048">
    <property type="protein sequence ID" value="PWV89336.1"/>
    <property type="molecule type" value="Genomic_DNA"/>
</dbReference>
<evidence type="ECO:0000256" key="1">
    <source>
        <dbReference type="ARBA" id="ARBA00023015"/>
    </source>
</evidence>
<gene>
    <name evidence="5" type="ORF">DFQ01_1488</name>
</gene>
<dbReference type="InterPro" id="IPR036388">
    <property type="entry name" value="WH-like_DNA-bd_sf"/>
</dbReference>
<evidence type="ECO:0000313" key="5">
    <source>
        <dbReference type="EMBL" id="PWV89336.1"/>
    </source>
</evidence>
<accession>A0A2V2YL49</accession>
<evidence type="ECO:0000259" key="4">
    <source>
        <dbReference type="PROSITE" id="PS50949"/>
    </source>
</evidence>
<dbReference type="InterPro" id="IPR000524">
    <property type="entry name" value="Tscrpt_reg_HTH_GntR"/>
</dbReference>
<dbReference type="Pfam" id="PF00392">
    <property type="entry name" value="GntR"/>
    <property type="match status" value="1"/>
</dbReference>
<dbReference type="SUPFAM" id="SSF46785">
    <property type="entry name" value="Winged helix' DNA-binding domain"/>
    <property type="match status" value="1"/>
</dbReference>
<dbReference type="CDD" id="cd07377">
    <property type="entry name" value="WHTH_GntR"/>
    <property type="match status" value="1"/>
</dbReference>
<sequence length="254" mass="28837">MQIVSVQLPYKYGSMAVSKINVKRGEPLDFTIKPIQPVSTRDAVYAALRSLILQLELPPGAAISEKEMADKMGVSRTPIRESFVRLSQEGLLEVYPQRGTFVSLIDPELVEEARFMREQLEVAVVRLACAEFPAEHLAALESNLSQQRASISVHDYHLMFELDETFHRTIFEGCRKSNTWAALGGIITHLNRSRMLRLAADQQWDHLYNQHQGIVDAIRTHDEAAAVQLMTDHMLLSVADQALLKMKYPDYFKQ</sequence>
<protein>
    <submittedName>
        <fullName evidence="5">GntR family transcriptional regulator</fullName>
    </submittedName>
</protein>
<feature type="domain" description="HTH gntR-type" evidence="4">
    <location>
        <begin position="38"/>
        <end position="105"/>
    </location>
</feature>
<keyword evidence="6" id="KW-1185">Reference proteome</keyword>
<keyword evidence="3" id="KW-0804">Transcription</keyword>
<evidence type="ECO:0000313" key="6">
    <source>
        <dbReference type="Proteomes" id="UP000246635"/>
    </source>
</evidence>
<dbReference type="Gene3D" id="1.20.120.530">
    <property type="entry name" value="GntR ligand-binding domain-like"/>
    <property type="match status" value="1"/>
</dbReference>
<evidence type="ECO:0000256" key="2">
    <source>
        <dbReference type="ARBA" id="ARBA00023125"/>
    </source>
</evidence>
<dbReference type="AlphaFoldDB" id="A0A2V2YL49"/>
<dbReference type="SMART" id="SM00895">
    <property type="entry name" value="FCD"/>
    <property type="match status" value="1"/>
</dbReference>
<dbReference type="GO" id="GO:0003677">
    <property type="term" value="F:DNA binding"/>
    <property type="evidence" value="ECO:0007669"/>
    <property type="project" value="UniProtKB-KW"/>
</dbReference>
<dbReference type="PROSITE" id="PS50949">
    <property type="entry name" value="HTH_GNTR"/>
    <property type="match status" value="1"/>
</dbReference>
<keyword evidence="2" id="KW-0238">DNA-binding</keyword>
<comment type="caution">
    <text evidence="5">The sequence shown here is derived from an EMBL/GenBank/DDBJ whole genome shotgun (WGS) entry which is preliminary data.</text>
</comment>
<dbReference type="GO" id="GO:0003700">
    <property type="term" value="F:DNA-binding transcription factor activity"/>
    <property type="evidence" value="ECO:0007669"/>
    <property type="project" value="InterPro"/>
</dbReference>